<accession>R7WS51</accession>
<gene>
    <name evidence="3" type="ORF">Rrhod_0483</name>
</gene>
<dbReference type="UniPathway" id="UPA00799"/>
<sequence length="312" mass="34278">MTTESYRHCRNLAASHGRTYFLATRLLAREHRPAIHALYGFARATDDIVDTGTMDDAGAAPDAVRDAALDAIERALRDEWSGSGSPGSLVDGPASTLGPVLPAFFDTVAAYGIEHDYFFAFLESMRMDVPGSRLHRRAYRTMAELDEYMYGSAAVIGLQVLPVLGADTATRPYAAALGEAFQLTNFVRDVGEDLDRGRLYLPADELAAFGVDEELLRRCRRDGHDDPRVRRALAHVVAHTRARYRAAEPGLTMLGRRAGATVTAAFTLYGEILDRIEAEDFAVLHRRAVVPRSRRLAVAARELAKMTAPRAC</sequence>
<organism evidence="3 4">
    <name type="scientific">Rhodococcus rhodnii LMG 5362</name>
    <dbReference type="NCBI Taxonomy" id="1273125"/>
    <lineage>
        <taxon>Bacteria</taxon>
        <taxon>Bacillati</taxon>
        <taxon>Actinomycetota</taxon>
        <taxon>Actinomycetes</taxon>
        <taxon>Mycobacteriales</taxon>
        <taxon>Nocardiaceae</taxon>
        <taxon>Rhodococcus</taxon>
    </lineage>
</organism>
<evidence type="ECO:0000256" key="1">
    <source>
        <dbReference type="ARBA" id="ARBA00004684"/>
    </source>
</evidence>
<dbReference type="Proteomes" id="UP000013525">
    <property type="component" value="Unassembled WGS sequence"/>
</dbReference>
<dbReference type="InterPro" id="IPR019845">
    <property type="entry name" value="Squalene/phytoene_synthase_CS"/>
</dbReference>
<dbReference type="Gene3D" id="1.10.600.10">
    <property type="entry name" value="Farnesyl Diphosphate Synthase"/>
    <property type="match status" value="1"/>
</dbReference>
<dbReference type="CDD" id="cd00683">
    <property type="entry name" value="Trans_IPPS_HH"/>
    <property type="match status" value="1"/>
</dbReference>
<comment type="pathway">
    <text evidence="1">Carotenoid biosynthesis; phytoene biosynthesis.</text>
</comment>
<evidence type="ECO:0000313" key="3">
    <source>
        <dbReference type="EMBL" id="EOM78148.1"/>
    </source>
</evidence>
<keyword evidence="4" id="KW-1185">Reference proteome</keyword>
<dbReference type="EMBL" id="APMY01000014">
    <property type="protein sequence ID" value="EOM78148.1"/>
    <property type="molecule type" value="Genomic_DNA"/>
</dbReference>
<comment type="caution">
    <text evidence="3">The sequence shown here is derived from an EMBL/GenBank/DDBJ whole genome shotgun (WGS) entry which is preliminary data.</text>
</comment>
<proteinExistence type="predicted"/>
<evidence type="ECO:0000313" key="4">
    <source>
        <dbReference type="Proteomes" id="UP000013525"/>
    </source>
</evidence>
<dbReference type="GO" id="GO:0016117">
    <property type="term" value="P:carotenoid biosynthetic process"/>
    <property type="evidence" value="ECO:0007669"/>
    <property type="project" value="UniProtKB-ARBA"/>
</dbReference>
<dbReference type="GO" id="GO:0004311">
    <property type="term" value="F:geranylgeranyl diphosphate synthase activity"/>
    <property type="evidence" value="ECO:0007669"/>
    <property type="project" value="InterPro"/>
</dbReference>
<dbReference type="InterPro" id="IPR033904">
    <property type="entry name" value="Trans_IPPS_HH"/>
</dbReference>
<dbReference type="GO" id="GO:0051996">
    <property type="term" value="F:squalene synthase [NAD(P)H] activity"/>
    <property type="evidence" value="ECO:0007669"/>
    <property type="project" value="InterPro"/>
</dbReference>
<dbReference type="PROSITE" id="PS01045">
    <property type="entry name" value="SQUALEN_PHYTOEN_SYN_2"/>
    <property type="match status" value="1"/>
</dbReference>
<dbReference type="PATRIC" id="fig|1273125.3.peg.471"/>
<dbReference type="InterPro" id="IPR002060">
    <property type="entry name" value="Squ/phyt_synthse"/>
</dbReference>
<dbReference type="InterPro" id="IPR008949">
    <property type="entry name" value="Isoprenoid_synthase_dom_sf"/>
</dbReference>
<reference evidence="3 4" key="1">
    <citation type="journal article" date="2013" name="Genome Announc.">
        <title>Draft Genome Sequence of Rhodococcus rhodnii Strain LMG5362, a Symbiont of Rhodnius prolixus (Hemiptera, Reduviidae, Triatominae), the Principle Vector of Trypanosoma cruzi.</title>
        <authorList>
            <person name="Pachebat J.A."/>
            <person name="van Keulen G."/>
            <person name="Whitten M.M."/>
            <person name="Girdwood S."/>
            <person name="Del Sol R."/>
            <person name="Dyson P.J."/>
            <person name="Facey P.D."/>
        </authorList>
    </citation>
    <scope>NUCLEOTIDE SEQUENCE [LARGE SCALE GENOMIC DNA]</scope>
    <source>
        <strain evidence="3 4">LMG 5362</strain>
    </source>
</reference>
<dbReference type="InterPro" id="IPR044843">
    <property type="entry name" value="Trans_IPPS_bact-type"/>
</dbReference>
<dbReference type="SUPFAM" id="SSF48576">
    <property type="entry name" value="Terpenoid synthases"/>
    <property type="match status" value="1"/>
</dbReference>
<evidence type="ECO:0000256" key="2">
    <source>
        <dbReference type="ARBA" id="ARBA00022679"/>
    </source>
</evidence>
<dbReference type="PANTHER" id="PTHR31480">
    <property type="entry name" value="BIFUNCTIONAL LYCOPENE CYCLASE/PHYTOENE SYNTHASE"/>
    <property type="match status" value="1"/>
</dbReference>
<name>R7WS51_9NOCA</name>
<keyword evidence="2" id="KW-0808">Transferase</keyword>
<protein>
    <submittedName>
        <fullName evidence="3">Phytoene synthase</fullName>
    </submittedName>
</protein>
<dbReference type="Pfam" id="PF00494">
    <property type="entry name" value="SQS_PSY"/>
    <property type="match status" value="1"/>
</dbReference>
<dbReference type="SFLD" id="SFLDG01212">
    <property type="entry name" value="Phytoene_synthase_like"/>
    <property type="match status" value="1"/>
</dbReference>
<dbReference type="SFLD" id="SFLDS00005">
    <property type="entry name" value="Isoprenoid_Synthase_Type_I"/>
    <property type="match status" value="1"/>
</dbReference>
<dbReference type="eggNOG" id="COG1562">
    <property type="taxonomic scope" value="Bacteria"/>
</dbReference>
<dbReference type="SFLD" id="SFLDG01018">
    <property type="entry name" value="Squalene/Phytoene_Synthase_Lik"/>
    <property type="match status" value="1"/>
</dbReference>
<dbReference type="AlphaFoldDB" id="R7WS51"/>